<dbReference type="InterPro" id="IPR027823">
    <property type="entry name" value="DUF4468"/>
</dbReference>
<keyword evidence="3" id="KW-1185">Reference proteome</keyword>
<dbReference type="EMBL" id="RQHS01000012">
    <property type="protein sequence ID" value="TGN00317.1"/>
    <property type="molecule type" value="Genomic_DNA"/>
</dbReference>
<protein>
    <submittedName>
        <fullName evidence="2">DUF4468 domain-containing protein</fullName>
    </submittedName>
</protein>
<evidence type="ECO:0000259" key="1">
    <source>
        <dbReference type="Pfam" id="PF14730"/>
    </source>
</evidence>
<reference evidence="2" key="1">
    <citation type="journal article" date="2019" name="PLoS Negl. Trop. Dis.">
        <title>Revisiting the worldwide diversity of Leptospira species in the environment.</title>
        <authorList>
            <person name="Vincent A.T."/>
            <person name="Schiettekatte O."/>
            <person name="Bourhy P."/>
            <person name="Veyrier F.J."/>
            <person name="Picardeau M."/>
        </authorList>
    </citation>
    <scope>NUCLEOTIDE SEQUENCE [LARGE SCALE GENOMIC DNA]</scope>
    <source>
        <strain evidence="2">201601113</strain>
    </source>
</reference>
<accession>A0A4Z1AFC1</accession>
<gene>
    <name evidence="2" type="ORF">EHR06_09380</name>
</gene>
<dbReference type="OrthoDB" id="329798at2"/>
<sequence length="165" mass="18749">MKIFGAILPLILVSCVTLAPKQLRETSRIVETNVKKDEAYDRALIWFAKNLNNANWAVQIKDKVNGRIVSNIKYTCDNISLTQTALGNRNNIDFTVDVTTKDKKVRIIFENIVYSVWNIRAGETVHGPTDEEDVKEIDEKCLKDIRQDLLNAINGTAHNTRSNDF</sequence>
<dbReference type="AlphaFoldDB" id="A0A4Z1AFC1"/>
<evidence type="ECO:0000313" key="3">
    <source>
        <dbReference type="Proteomes" id="UP000297241"/>
    </source>
</evidence>
<evidence type="ECO:0000313" key="2">
    <source>
        <dbReference type="EMBL" id="TGN00317.1"/>
    </source>
</evidence>
<dbReference type="RefSeq" id="WP_135756758.1">
    <property type="nucleotide sequence ID" value="NZ_RQHS01000012.1"/>
</dbReference>
<comment type="caution">
    <text evidence="2">The sequence shown here is derived from an EMBL/GenBank/DDBJ whole genome shotgun (WGS) entry which is preliminary data.</text>
</comment>
<dbReference type="PROSITE" id="PS51257">
    <property type="entry name" value="PROKAR_LIPOPROTEIN"/>
    <property type="match status" value="1"/>
</dbReference>
<dbReference type="Pfam" id="PF14730">
    <property type="entry name" value="DUF4468"/>
    <property type="match status" value="1"/>
</dbReference>
<dbReference type="Gene3D" id="3.30.530.80">
    <property type="match status" value="1"/>
</dbReference>
<name>A0A4Z1AFC1_9LEPT</name>
<organism evidence="2 3">
    <name type="scientific">Leptospira dzoumogneensis</name>
    <dbReference type="NCBI Taxonomy" id="2484904"/>
    <lineage>
        <taxon>Bacteria</taxon>
        <taxon>Pseudomonadati</taxon>
        <taxon>Spirochaetota</taxon>
        <taxon>Spirochaetia</taxon>
        <taxon>Leptospirales</taxon>
        <taxon>Leptospiraceae</taxon>
        <taxon>Leptospira</taxon>
    </lineage>
</organism>
<dbReference type="Proteomes" id="UP000297241">
    <property type="component" value="Unassembled WGS sequence"/>
</dbReference>
<proteinExistence type="predicted"/>
<feature type="domain" description="DUF4468" evidence="1">
    <location>
        <begin position="32"/>
        <end position="114"/>
    </location>
</feature>